<gene>
    <name evidence="2" type="ORF">OBRU01_22070</name>
</gene>
<feature type="non-terminal residue" evidence="2">
    <location>
        <position position="1"/>
    </location>
</feature>
<dbReference type="Proteomes" id="UP000037510">
    <property type="component" value="Unassembled WGS sequence"/>
</dbReference>
<protein>
    <submittedName>
        <fullName evidence="2">Putative RNA 2'-phosphotransferase</fullName>
    </submittedName>
</protein>
<evidence type="ECO:0000313" key="2">
    <source>
        <dbReference type="EMBL" id="KOB66063.1"/>
    </source>
</evidence>
<dbReference type="GO" id="GO:0016740">
    <property type="term" value="F:transferase activity"/>
    <property type="evidence" value="ECO:0007669"/>
    <property type="project" value="UniProtKB-KW"/>
</dbReference>
<comment type="caution">
    <text evidence="2">The sequence shown here is derived from an EMBL/GenBank/DDBJ whole genome shotgun (WGS) entry which is preliminary data.</text>
</comment>
<dbReference type="EMBL" id="JTDY01006365">
    <property type="protein sequence ID" value="KOB66063.1"/>
    <property type="molecule type" value="Genomic_DNA"/>
</dbReference>
<organism evidence="2 3">
    <name type="scientific">Operophtera brumata</name>
    <name type="common">Winter moth</name>
    <name type="synonym">Phalaena brumata</name>
    <dbReference type="NCBI Taxonomy" id="104452"/>
    <lineage>
        <taxon>Eukaryota</taxon>
        <taxon>Metazoa</taxon>
        <taxon>Ecdysozoa</taxon>
        <taxon>Arthropoda</taxon>
        <taxon>Hexapoda</taxon>
        <taxon>Insecta</taxon>
        <taxon>Pterygota</taxon>
        <taxon>Neoptera</taxon>
        <taxon>Endopterygota</taxon>
        <taxon>Lepidoptera</taxon>
        <taxon>Glossata</taxon>
        <taxon>Ditrysia</taxon>
        <taxon>Geometroidea</taxon>
        <taxon>Geometridae</taxon>
        <taxon>Larentiinae</taxon>
        <taxon>Operophtera</taxon>
    </lineage>
</organism>
<keyword evidence="3" id="KW-1185">Reference proteome</keyword>
<evidence type="ECO:0000256" key="1">
    <source>
        <dbReference type="SAM" id="MobiDB-lite"/>
    </source>
</evidence>
<evidence type="ECO:0000313" key="3">
    <source>
        <dbReference type="Proteomes" id="UP000037510"/>
    </source>
</evidence>
<sequence>PEKNLVERTLEDATRALASEIPRAPKAEDWVKFKQDTGIDINIDLNRRLPPCDPAKAIERLEQIERETLERFNRRDTHVSGPQYSSTNFVTIMNDFETWKLENLPTEDFPLFNDFNARQRSEFSDNSESRSDWESDFPSNQIRSGF</sequence>
<keyword evidence="2" id="KW-0808">Transferase</keyword>
<dbReference type="AlphaFoldDB" id="A0A0L7KS08"/>
<feature type="compositionally biased region" description="Polar residues" evidence="1">
    <location>
        <begin position="137"/>
        <end position="146"/>
    </location>
</feature>
<feature type="non-terminal residue" evidence="2">
    <location>
        <position position="146"/>
    </location>
</feature>
<name>A0A0L7KS08_OPEBR</name>
<proteinExistence type="predicted"/>
<feature type="region of interest" description="Disordered" evidence="1">
    <location>
        <begin position="122"/>
        <end position="146"/>
    </location>
</feature>
<accession>A0A0L7KS08</accession>
<reference evidence="2 3" key="1">
    <citation type="journal article" date="2015" name="Genome Biol. Evol.">
        <title>The genome of winter moth (Operophtera brumata) provides a genomic perspective on sexual dimorphism and phenology.</title>
        <authorList>
            <person name="Derks M.F."/>
            <person name="Smit S."/>
            <person name="Salis L."/>
            <person name="Schijlen E."/>
            <person name="Bossers A."/>
            <person name="Mateman C."/>
            <person name="Pijl A.S."/>
            <person name="de Ridder D."/>
            <person name="Groenen M.A."/>
            <person name="Visser M.E."/>
            <person name="Megens H.J."/>
        </authorList>
    </citation>
    <scope>NUCLEOTIDE SEQUENCE [LARGE SCALE GENOMIC DNA]</scope>
    <source>
        <strain evidence="2">WM2013NL</strain>
        <tissue evidence="2">Head and thorax</tissue>
    </source>
</reference>
<feature type="compositionally biased region" description="Basic and acidic residues" evidence="1">
    <location>
        <begin position="122"/>
        <end position="133"/>
    </location>
</feature>